<feature type="domain" description="AAA+ ATPase" evidence="5">
    <location>
        <begin position="103"/>
        <end position="237"/>
    </location>
</feature>
<dbReference type="InterPro" id="IPR003593">
    <property type="entry name" value="AAA+_ATPase"/>
</dbReference>
<dbReference type="InterPro" id="IPR027417">
    <property type="entry name" value="P-loop_NTPase"/>
</dbReference>
<dbReference type="SMART" id="SM00382">
    <property type="entry name" value="AAA"/>
    <property type="match status" value="1"/>
</dbReference>
<sequence>MPKNWHPIHDEHGGQGPEGRAPRSAGSYTDRSPDAKAADELRAAMDESERDIRFVAEDPLRSLDDLIIPDEVKKRIEVTLGKLDHHDLIYNKWGLKKLDPYRRGTAINIYGPSGTGKSLCAEALAHRLKRPIIDVDYAAMESRYVGQTPKNIIRCFAAARKANAVLVFNEADSILGSRLSEVRQSADHGVNVSRAVMLRQLDRFDGLVVFTSNFPKNYDAAFVRRILDHIRFELPDLDTLRRLWSHMLPEELPRGTDLDVESLAQESLGLAGGDLVNVIILAAANAATRSLDGQHVQMADFRTHIAAARRARVEVGKSHPDIRLVSEETVPLSEVPGHEIAADGPPSLSPTT</sequence>
<gene>
    <name evidence="6" type="ORF">AAH991_14310</name>
</gene>
<comment type="caution">
    <text evidence="6">The sequence shown here is derived from an EMBL/GenBank/DDBJ whole genome shotgun (WGS) entry which is preliminary data.</text>
</comment>
<dbReference type="PANTHER" id="PTHR23073">
    <property type="entry name" value="26S PROTEASOME REGULATORY SUBUNIT"/>
    <property type="match status" value="1"/>
</dbReference>
<dbReference type="SUPFAM" id="SSF52540">
    <property type="entry name" value="P-loop containing nucleoside triphosphate hydrolases"/>
    <property type="match status" value="1"/>
</dbReference>
<evidence type="ECO:0000313" key="6">
    <source>
        <dbReference type="EMBL" id="MEN3536286.1"/>
    </source>
</evidence>
<evidence type="ECO:0000256" key="4">
    <source>
        <dbReference type="SAM" id="MobiDB-lite"/>
    </source>
</evidence>
<dbReference type="EMBL" id="JBDJAW010000010">
    <property type="protein sequence ID" value="MEN3536286.1"/>
    <property type="molecule type" value="Genomic_DNA"/>
</dbReference>
<proteinExistence type="inferred from homology"/>
<dbReference type="InterPro" id="IPR050221">
    <property type="entry name" value="26S_Proteasome_ATPase"/>
</dbReference>
<feature type="region of interest" description="Disordered" evidence="4">
    <location>
        <begin position="1"/>
        <end position="44"/>
    </location>
</feature>
<accession>A0ABV0ANZ7</accession>
<dbReference type="Gene3D" id="3.40.50.300">
    <property type="entry name" value="P-loop containing nucleotide triphosphate hydrolases"/>
    <property type="match status" value="1"/>
</dbReference>
<keyword evidence="7" id="KW-1185">Reference proteome</keyword>
<dbReference type="Pfam" id="PF00004">
    <property type="entry name" value="AAA"/>
    <property type="match status" value="1"/>
</dbReference>
<reference evidence="6 7" key="1">
    <citation type="submission" date="2024-05" db="EMBL/GenBank/DDBJ databases">
        <title>Microbispora sp.ZYX-F-249.</title>
        <authorList>
            <person name="Xie H."/>
        </authorList>
    </citation>
    <scope>NUCLEOTIDE SEQUENCE [LARGE SCALE GENOMIC DNA]</scope>
    <source>
        <strain evidence="6 7">ZYX-F-249</strain>
    </source>
</reference>
<keyword evidence="2" id="KW-0547">Nucleotide-binding</keyword>
<comment type="similarity">
    <text evidence="1">Belongs to the AAA ATPase family.</text>
</comment>
<evidence type="ECO:0000256" key="2">
    <source>
        <dbReference type="ARBA" id="ARBA00022741"/>
    </source>
</evidence>
<feature type="compositionally biased region" description="Basic and acidic residues" evidence="4">
    <location>
        <begin position="31"/>
        <end position="44"/>
    </location>
</feature>
<dbReference type="CDD" id="cd19481">
    <property type="entry name" value="RecA-like_protease"/>
    <property type="match status" value="1"/>
</dbReference>
<keyword evidence="3 6" id="KW-0067">ATP-binding</keyword>
<evidence type="ECO:0000256" key="3">
    <source>
        <dbReference type="ARBA" id="ARBA00022840"/>
    </source>
</evidence>
<dbReference type="Proteomes" id="UP001447516">
    <property type="component" value="Unassembled WGS sequence"/>
</dbReference>
<evidence type="ECO:0000313" key="7">
    <source>
        <dbReference type="Proteomes" id="UP001447516"/>
    </source>
</evidence>
<dbReference type="RefSeq" id="WP_346226281.1">
    <property type="nucleotide sequence ID" value="NZ_JBDJAW010000010.1"/>
</dbReference>
<name>A0ABV0ANZ7_9ACTN</name>
<protein>
    <submittedName>
        <fullName evidence="6">ATP-binding protein</fullName>
    </submittedName>
</protein>
<dbReference type="GO" id="GO:0005524">
    <property type="term" value="F:ATP binding"/>
    <property type="evidence" value="ECO:0007669"/>
    <property type="project" value="UniProtKB-KW"/>
</dbReference>
<dbReference type="InterPro" id="IPR003959">
    <property type="entry name" value="ATPase_AAA_core"/>
</dbReference>
<evidence type="ECO:0000259" key="5">
    <source>
        <dbReference type="SMART" id="SM00382"/>
    </source>
</evidence>
<evidence type="ECO:0000256" key="1">
    <source>
        <dbReference type="ARBA" id="ARBA00006914"/>
    </source>
</evidence>
<organism evidence="6 7">
    <name type="scientific">Microbispora maris</name>
    <dbReference type="NCBI Taxonomy" id="3144104"/>
    <lineage>
        <taxon>Bacteria</taxon>
        <taxon>Bacillati</taxon>
        <taxon>Actinomycetota</taxon>
        <taxon>Actinomycetes</taxon>
        <taxon>Streptosporangiales</taxon>
        <taxon>Streptosporangiaceae</taxon>
        <taxon>Microbispora</taxon>
    </lineage>
</organism>
<feature type="region of interest" description="Disordered" evidence="4">
    <location>
        <begin position="333"/>
        <end position="352"/>
    </location>
</feature>